<reference evidence="4" key="1">
    <citation type="journal article" date="2013" name="Nature">
        <title>Pan genome of the phytoplankton Emiliania underpins its global distribution.</title>
        <authorList>
            <person name="Read B.A."/>
            <person name="Kegel J."/>
            <person name="Klute M.J."/>
            <person name="Kuo A."/>
            <person name="Lefebvre S.C."/>
            <person name="Maumus F."/>
            <person name="Mayer C."/>
            <person name="Miller J."/>
            <person name="Monier A."/>
            <person name="Salamov A."/>
            <person name="Young J."/>
            <person name="Aguilar M."/>
            <person name="Claverie J.M."/>
            <person name="Frickenhaus S."/>
            <person name="Gonzalez K."/>
            <person name="Herman E.K."/>
            <person name="Lin Y.C."/>
            <person name="Napier J."/>
            <person name="Ogata H."/>
            <person name="Sarno A.F."/>
            <person name="Shmutz J."/>
            <person name="Schroeder D."/>
            <person name="de Vargas C."/>
            <person name="Verret F."/>
            <person name="von Dassow P."/>
            <person name="Valentin K."/>
            <person name="Van de Peer Y."/>
            <person name="Wheeler G."/>
            <person name="Dacks J.B."/>
            <person name="Delwiche C.F."/>
            <person name="Dyhrman S.T."/>
            <person name="Glockner G."/>
            <person name="John U."/>
            <person name="Richards T."/>
            <person name="Worden A.Z."/>
            <person name="Zhang X."/>
            <person name="Grigoriev I.V."/>
            <person name="Allen A.E."/>
            <person name="Bidle K."/>
            <person name="Borodovsky M."/>
            <person name="Bowler C."/>
            <person name="Brownlee C."/>
            <person name="Cock J.M."/>
            <person name="Elias M."/>
            <person name="Gladyshev V.N."/>
            <person name="Groth M."/>
            <person name="Guda C."/>
            <person name="Hadaegh A."/>
            <person name="Iglesias-Rodriguez M.D."/>
            <person name="Jenkins J."/>
            <person name="Jones B.M."/>
            <person name="Lawson T."/>
            <person name="Leese F."/>
            <person name="Lindquist E."/>
            <person name="Lobanov A."/>
            <person name="Lomsadze A."/>
            <person name="Malik S.B."/>
            <person name="Marsh M.E."/>
            <person name="Mackinder L."/>
            <person name="Mock T."/>
            <person name="Mueller-Roeber B."/>
            <person name="Pagarete A."/>
            <person name="Parker M."/>
            <person name="Probert I."/>
            <person name="Quesneville H."/>
            <person name="Raines C."/>
            <person name="Rensing S.A."/>
            <person name="Riano-Pachon D.M."/>
            <person name="Richier S."/>
            <person name="Rokitta S."/>
            <person name="Shiraiwa Y."/>
            <person name="Soanes D.M."/>
            <person name="van der Giezen M."/>
            <person name="Wahlund T.M."/>
            <person name="Williams B."/>
            <person name="Wilson W."/>
            <person name="Wolfe G."/>
            <person name="Wurch L.L."/>
        </authorList>
    </citation>
    <scope>NUCLEOTIDE SEQUENCE</scope>
</reference>
<dbReference type="HOGENOM" id="CLU_680504_0_0_1"/>
<dbReference type="InterPro" id="IPR000210">
    <property type="entry name" value="BTB/POZ_dom"/>
</dbReference>
<dbReference type="InterPro" id="IPR051481">
    <property type="entry name" value="BTB-POZ/Galectin-3-binding"/>
</dbReference>
<evidence type="ECO:0000313" key="4">
    <source>
        <dbReference type="Proteomes" id="UP000013827"/>
    </source>
</evidence>
<dbReference type="KEGG" id="ehx:EMIHUDRAFT_228056"/>
<name>A0A0D3KGX6_EMIH1</name>
<dbReference type="CDD" id="cd18186">
    <property type="entry name" value="BTB_POZ_ZBTB_KLHL-like"/>
    <property type="match status" value="1"/>
</dbReference>
<evidence type="ECO:0000259" key="2">
    <source>
        <dbReference type="PROSITE" id="PS50097"/>
    </source>
</evidence>
<dbReference type="PaxDb" id="2903-EOD35011"/>
<organism evidence="3 4">
    <name type="scientific">Emiliania huxleyi (strain CCMP1516)</name>
    <dbReference type="NCBI Taxonomy" id="280463"/>
    <lineage>
        <taxon>Eukaryota</taxon>
        <taxon>Haptista</taxon>
        <taxon>Haptophyta</taxon>
        <taxon>Prymnesiophyceae</taxon>
        <taxon>Isochrysidales</taxon>
        <taxon>Noelaerhabdaceae</taxon>
        <taxon>Emiliania</taxon>
    </lineage>
</organism>
<accession>A0A0D3KGX6</accession>
<dbReference type="Proteomes" id="UP000013827">
    <property type="component" value="Unassembled WGS sequence"/>
</dbReference>
<sequence>MTRRFNVGDYGGGDEPAAKGASLSWRDDPDETLSDWRIEVNVPDAARNSKTYHVHKVVIAGGPRKSDYFVRQCRGNGASRLAEAARGESKLDLDAEAAEAMPAFLDYVYTGELQATKENACALFHLAEYTANPSLHAEVKLYLEESLDYTCAPTYIAHAHLFSQDKLIDAAVEAAAEQLQLYADHVFLPGDHRFDPATADNFSGCPELHDLFALHHTLFARVVTSDHRPEADHGGYYHGGGYYHQRHGGAGVSWCVVRLVADYCTRRADDIDASFLEAVVDESFLDNLGSDVAMPLLEAAMKHPGSDASTKLRDRCIQKAGEDWKKTLLPLAQKEKRRREEQAAAEEAAAARSRKKKAAKRTAPPAASSSETVPAMPLGPGLPADMQLKLLGNMLLHQGGEDPFD</sequence>
<dbReference type="eggNOG" id="ENOG502SEXR">
    <property type="taxonomic scope" value="Eukaryota"/>
</dbReference>
<evidence type="ECO:0000256" key="1">
    <source>
        <dbReference type="SAM" id="MobiDB-lite"/>
    </source>
</evidence>
<dbReference type="Gene3D" id="3.30.710.10">
    <property type="entry name" value="Potassium Channel Kv1.1, Chain A"/>
    <property type="match status" value="1"/>
</dbReference>
<proteinExistence type="predicted"/>
<dbReference type="SUPFAM" id="SSF54695">
    <property type="entry name" value="POZ domain"/>
    <property type="match status" value="1"/>
</dbReference>
<feature type="region of interest" description="Disordered" evidence="1">
    <location>
        <begin position="332"/>
        <end position="384"/>
    </location>
</feature>
<dbReference type="PANTHER" id="PTHR24410:SF23">
    <property type="entry name" value="BTB DOMAIN-CONTAINING PROTEIN-RELATED"/>
    <property type="match status" value="1"/>
</dbReference>
<protein>
    <recommendedName>
        <fullName evidence="2">BTB domain-containing protein</fullName>
    </recommendedName>
</protein>
<dbReference type="PANTHER" id="PTHR24410">
    <property type="entry name" value="HL07962P-RELATED"/>
    <property type="match status" value="1"/>
</dbReference>
<feature type="region of interest" description="Disordered" evidence="1">
    <location>
        <begin position="1"/>
        <end position="26"/>
    </location>
</feature>
<evidence type="ECO:0000313" key="3">
    <source>
        <dbReference type="EnsemblProtists" id="EOD35011"/>
    </source>
</evidence>
<dbReference type="InterPro" id="IPR011333">
    <property type="entry name" value="SKP1/BTB/POZ_sf"/>
</dbReference>
<dbReference type="RefSeq" id="XP_005787440.1">
    <property type="nucleotide sequence ID" value="XM_005787383.1"/>
</dbReference>
<feature type="domain" description="BTB" evidence="2">
    <location>
        <begin position="34"/>
        <end position="117"/>
    </location>
</feature>
<dbReference type="GeneID" id="17280281"/>
<dbReference type="AlphaFoldDB" id="A0A0D3KGX6"/>
<dbReference type="EnsemblProtists" id="EOD35011">
    <property type="protein sequence ID" value="EOD35011"/>
    <property type="gene ID" value="EMIHUDRAFT_228056"/>
</dbReference>
<reference evidence="3" key="2">
    <citation type="submission" date="2024-10" db="UniProtKB">
        <authorList>
            <consortium name="EnsemblProtists"/>
        </authorList>
    </citation>
    <scope>IDENTIFICATION</scope>
</reference>
<dbReference type="Pfam" id="PF00651">
    <property type="entry name" value="BTB"/>
    <property type="match status" value="1"/>
</dbReference>
<dbReference type="PROSITE" id="PS50097">
    <property type="entry name" value="BTB"/>
    <property type="match status" value="1"/>
</dbReference>
<feature type="compositionally biased region" description="Low complexity" evidence="1">
    <location>
        <begin position="361"/>
        <end position="370"/>
    </location>
</feature>
<keyword evidence="4" id="KW-1185">Reference proteome</keyword>